<protein>
    <submittedName>
        <fullName evidence="1">Uncharacterized protein</fullName>
    </submittedName>
</protein>
<dbReference type="EMBL" id="MGGE01000005">
    <property type="protein sequence ID" value="OGM21796.1"/>
    <property type="molecule type" value="Genomic_DNA"/>
</dbReference>
<comment type="caution">
    <text evidence="1">The sequence shown here is derived from an EMBL/GenBank/DDBJ whole genome shotgun (WGS) entry which is preliminary data.</text>
</comment>
<dbReference type="Proteomes" id="UP000178419">
    <property type="component" value="Unassembled WGS sequence"/>
</dbReference>
<reference evidence="1 2" key="1">
    <citation type="journal article" date="2016" name="Nat. Commun.">
        <title>Thousands of microbial genomes shed light on interconnected biogeochemical processes in an aquifer system.</title>
        <authorList>
            <person name="Anantharaman K."/>
            <person name="Brown C.T."/>
            <person name="Hug L.A."/>
            <person name="Sharon I."/>
            <person name="Castelle C.J."/>
            <person name="Probst A.J."/>
            <person name="Thomas B.C."/>
            <person name="Singh A."/>
            <person name="Wilkins M.J."/>
            <person name="Karaoz U."/>
            <person name="Brodie E.L."/>
            <person name="Williams K.H."/>
            <person name="Hubbard S.S."/>
            <person name="Banfield J.F."/>
        </authorList>
    </citation>
    <scope>NUCLEOTIDE SEQUENCE [LARGE SCALE GENOMIC DNA]</scope>
</reference>
<organism evidence="1 2">
    <name type="scientific">Candidatus Woesebacteria bacterium RIFCSPHIGHO2_01_FULL_38_9</name>
    <dbReference type="NCBI Taxonomy" id="1802492"/>
    <lineage>
        <taxon>Bacteria</taxon>
        <taxon>Candidatus Woeseibacteriota</taxon>
    </lineage>
</organism>
<name>A0A1F7Y3D8_9BACT</name>
<proteinExistence type="predicted"/>
<evidence type="ECO:0000313" key="2">
    <source>
        <dbReference type="Proteomes" id="UP000178419"/>
    </source>
</evidence>
<sequence>MNPIALRIKSALRKWKIKAEVDLLEAKDIAIPRVYISGKKNSKKTVIISSGLHLDETSGPLLLLDSEILLAILAPYLERGVSFYPPSQKTESVSSRMNAKNFLLRRGFAPDEAVGRRYHLR</sequence>
<evidence type="ECO:0000313" key="1">
    <source>
        <dbReference type="EMBL" id="OGM21796.1"/>
    </source>
</evidence>
<dbReference type="AlphaFoldDB" id="A0A1F7Y3D8"/>
<gene>
    <name evidence="1" type="ORF">A2714_03250</name>
</gene>
<accession>A0A1F7Y3D8</accession>